<protein>
    <submittedName>
        <fullName evidence="5">JmjC domain-containing protein</fullName>
    </submittedName>
</protein>
<evidence type="ECO:0000256" key="3">
    <source>
        <dbReference type="ARBA" id="ARBA00022723"/>
    </source>
</evidence>
<dbReference type="PANTHER" id="PTHR12549">
    <property type="entry name" value="JMJC DOMAIN-CONTAINING HISTONE DEMETHYLATION PROTEIN"/>
    <property type="match status" value="1"/>
</dbReference>
<dbReference type="GO" id="GO:0032454">
    <property type="term" value="F:histone H3K9 demethylase activity"/>
    <property type="evidence" value="ECO:0007669"/>
    <property type="project" value="InterPro"/>
</dbReference>
<comment type="subcellular location">
    <subcellularLocation>
        <location evidence="1">Nucleus</location>
    </subcellularLocation>
</comment>
<evidence type="ECO:0000256" key="2">
    <source>
        <dbReference type="ARBA" id="ARBA00006801"/>
    </source>
</evidence>
<reference evidence="5 6" key="1">
    <citation type="journal article" date="2018" name="Mol. Plant">
        <title>The genome of Artemisia annua provides insight into the evolution of Asteraceae family and artemisinin biosynthesis.</title>
        <authorList>
            <person name="Shen Q."/>
            <person name="Zhang L."/>
            <person name="Liao Z."/>
            <person name="Wang S."/>
            <person name="Yan T."/>
            <person name="Shi P."/>
            <person name="Liu M."/>
            <person name="Fu X."/>
            <person name="Pan Q."/>
            <person name="Wang Y."/>
            <person name="Lv Z."/>
            <person name="Lu X."/>
            <person name="Zhang F."/>
            <person name="Jiang W."/>
            <person name="Ma Y."/>
            <person name="Chen M."/>
            <person name="Hao X."/>
            <person name="Li L."/>
            <person name="Tang Y."/>
            <person name="Lv G."/>
            <person name="Zhou Y."/>
            <person name="Sun X."/>
            <person name="Brodelius P.E."/>
            <person name="Rose J.K.C."/>
            <person name="Tang K."/>
        </authorList>
    </citation>
    <scope>NUCLEOTIDE SEQUENCE [LARGE SCALE GENOMIC DNA]</scope>
    <source>
        <strain evidence="6">cv. Huhao1</strain>
        <tissue evidence="5">Leaf</tissue>
    </source>
</reference>
<dbReference type="PANTHER" id="PTHR12549:SF42">
    <property type="entry name" value="LYSINE-SPECIFIC DEMETHYLASE JMJ28"/>
    <property type="match status" value="1"/>
</dbReference>
<dbReference type="STRING" id="35608.A0A2U1P9J0"/>
<evidence type="ECO:0000313" key="5">
    <source>
        <dbReference type="EMBL" id="PWA82409.1"/>
    </source>
</evidence>
<comment type="similarity">
    <text evidence="2">Belongs to the JARID1 histone demethylase family.</text>
</comment>
<accession>A0A2U1P9J0</accession>
<organism evidence="5 6">
    <name type="scientific">Artemisia annua</name>
    <name type="common">Sweet wormwood</name>
    <dbReference type="NCBI Taxonomy" id="35608"/>
    <lineage>
        <taxon>Eukaryota</taxon>
        <taxon>Viridiplantae</taxon>
        <taxon>Streptophyta</taxon>
        <taxon>Embryophyta</taxon>
        <taxon>Tracheophyta</taxon>
        <taxon>Spermatophyta</taxon>
        <taxon>Magnoliopsida</taxon>
        <taxon>eudicotyledons</taxon>
        <taxon>Gunneridae</taxon>
        <taxon>Pentapetalae</taxon>
        <taxon>asterids</taxon>
        <taxon>campanulids</taxon>
        <taxon>Asterales</taxon>
        <taxon>Asteraceae</taxon>
        <taxon>Asteroideae</taxon>
        <taxon>Anthemideae</taxon>
        <taxon>Artemisiinae</taxon>
        <taxon>Artemisia</taxon>
    </lineage>
</organism>
<evidence type="ECO:0000256" key="1">
    <source>
        <dbReference type="ARBA" id="ARBA00004123"/>
    </source>
</evidence>
<dbReference type="EMBL" id="PKPP01001476">
    <property type="protein sequence ID" value="PWA82409.1"/>
    <property type="molecule type" value="Genomic_DNA"/>
</dbReference>
<proteinExistence type="inferred from homology"/>
<dbReference type="GO" id="GO:0003712">
    <property type="term" value="F:transcription coregulator activity"/>
    <property type="evidence" value="ECO:0007669"/>
    <property type="project" value="TreeGrafter"/>
</dbReference>
<name>A0A2U1P9J0_ARTAN</name>
<dbReference type="Proteomes" id="UP000245207">
    <property type="component" value="Unassembled WGS sequence"/>
</dbReference>
<gene>
    <name evidence="5" type="ORF">CTI12_AA178850</name>
</gene>
<comment type="caution">
    <text evidence="5">The sequence shown here is derived from an EMBL/GenBank/DDBJ whole genome shotgun (WGS) entry which is preliminary data.</text>
</comment>
<dbReference type="GO" id="GO:0046872">
    <property type="term" value="F:metal ion binding"/>
    <property type="evidence" value="ECO:0007669"/>
    <property type="project" value="UniProtKB-KW"/>
</dbReference>
<evidence type="ECO:0000256" key="4">
    <source>
        <dbReference type="ARBA" id="ARBA00023242"/>
    </source>
</evidence>
<evidence type="ECO:0000313" key="6">
    <source>
        <dbReference type="Proteomes" id="UP000245207"/>
    </source>
</evidence>
<sequence length="540" mass="61744">MVSESEKAKDQVACLDDNSLGLGLENMKIPSVTLFIRAYVWRFAQMLPNIKANIKATAEKNIKKCQLSQYSRYNDKNKIKRKCPVCQGNCSCKPCKRRKPKDFKTKDLVILSNFENEVHHVCDQEIVVNNHESKLEASHQLHIIRKLLPVIEKHNKEKIIELDIEAKIKGISREELQVPIAVYSRKKECRACIADVHRSCGVCPYILCILCCEEFRDGYLHSDLENLKNTMRVRTRTVPSNKSWRFFPNGDIRCPPKSLGGCGKDFLHLESLYPFGILGKNLKDNLKHWGKGQHLVIAEIFSGGKTNENAWDEFLKVKLWFTSSFFQDHFPDHYNAIMQSLPVQEYVNPFTGYLNLSASPPCNGNQNQELTSYVNISYGGLRDLTDEDFLYKLRCHEYDVSFLLPILKYWRSQEGTPTNKELGEGSSFAASRILPITGEPIHRTIPLLAVRLVRHEERLDVIATMVNHIPNEQVEVMSAEIEQLVMEHLEMGAMMQQLNTPFGEAMEFIGLLCSANTICRDIMCDIDQALNTTRAQVMSL</sequence>
<dbReference type="GO" id="GO:0000118">
    <property type="term" value="C:histone deacetylase complex"/>
    <property type="evidence" value="ECO:0007669"/>
    <property type="project" value="TreeGrafter"/>
</dbReference>
<dbReference type="GO" id="GO:0000785">
    <property type="term" value="C:chromatin"/>
    <property type="evidence" value="ECO:0007669"/>
    <property type="project" value="TreeGrafter"/>
</dbReference>
<dbReference type="GO" id="GO:0031490">
    <property type="term" value="F:chromatin DNA binding"/>
    <property type="evidence" value="ECO:0007669"/>
    <property type="project" value="TreeGrafter"/>
</dbReference>
<dbReference type="AlphaFoldDB" id="A0A2U1P9J0"/>
<keyword evidence="3" id="KW-0479">Metal-binding</keyword>
<keyword evidence="6" id="KW-1185">Reference proteome</keyword>
<dbReference type="GO" id="GO:0006357">
    <property type="term" value="P:regulation of transcription by RNA polymerase II"/>
    <property type="evidence" value="ECO:0007669"/>
    <property type="project" value="TreeGrafter"/>
</dbReference>
<keyword evidence="4" id="KW-0539">Nucleus</keyword>
<dbReference type="OrthoDB" id="1667110at2759"/>
<dbReference type="Gene3D" id="2.60.120.650">
    <property type="entry name" value="Cupin"/>
    <property type="match status" value="1"/>
</dbReference>
<dbReference type="InterPro" id="IPR045109">
    <property type="entry name" value="LSDs-like"/>
</dbReference>